<organism evidence="2 3">
    <name type="scientific">Dendrothele bispora (strain CBS 962.96)</name>
    <dbReference type="NCBI Taxonomy" id="1314807"/>
    <lineage>
        <taxon>Eukaryota</taxon>
        <taxon>Fungi</taxon>
        <taxon>Dikarya</taxon>
        <taxon>Basidiomycota</taxon>
        <taxon>Agaricomycotina</taxon>
        <taxon>Agaricomycetes</taxon>
        <taxon>Agaricomycetidae</taxon>
        <taxon>Agaricales</taxon>
        <taxon>Agaricales incertae sedis</taxon>
        <taxon>Dendrothele</taxon>
    </lineage>
</organism>
<keyword evidence="3" id="KW-1185">Reference proteome</keyword>
<keyword evidence="1" id="KW-1133">Transmembrane helix</keyword>
<dbReference type="Proteomes" id="UP000297245">
    <property type="component" value="Unassembled WGS sequence"/>
</dbReference>
<keyword evidence="1" id="KW-0472">Membrane</keyword>
<accession>A0A4V4HIP3</accession>
<evidence type="ECO:0000256" key="1">
    <source>
        <dbReference type="SAM" id="Phobius"/>
    </source>
</evidence>
<gene>
    <name evidence="2" type="ORF">K435DRAFT_330788</name>
</gene>
<evidence type="ECO:0000313" key="2">
    <source>
        <dbReference type="EMBL" id="THV07346.1"/>
    </source>
</evidence>
<dbReference type="EMBL" id="ML179038">
    <property type="protein sequence ID" value="THV07346.1"/>
    <property type="molecule type" value="Genomic_DNA"/>
</dbReference>
<protein>
    <submittedName>
        <fullName evidence="2">Uncharacterized protein</fullName>
    </submittedName>
</protein>
<feature type="transmembrane region" description="Helical" evidence="1">
    <location>
        <begin position="20"/>
        <end position="43"/>
    </location>
</feature>
<proteinExistence type="predicted"/>
<name>A0A4V4HIP3_DENBC</name>
<sequence length="100" mass="11123">MVSFGNRVIGFFCSFRFYSPFVYSAPFVSASSDEAFFFLLFLLSRKLFVNRVFNSSSSSSFSVLTSSGLYQRGGWVIIEGPLGRSAIVKWNAATKVFEGV</sequence>
<evidence type="ECO:0000313" key="3">
    <source>
        <dbReference type="Proteomes" id="UP000297245"/>
    </source>
</evidence>
<keyword evidence="1" id="KW-0812">Transmembrane</keyword>
<reference evidence="2 3" key="1">
    <citation type="journal article" date="2019" name="Nat. Ecol. Evol.">
        <title>Megaphylogeny resolves global patterns of mushroom evolution.</title>
        <authorList>
            <person name="Varga T."/>
            <person name="Krizsan K."/>
            <person name="Foldi C."/>
            <person name="Dima B."/>
            <person name="Sanchez-Garcia M."/>
            <person name="Sanchez-Ramirez S."/>
            <person name="Szollosi G.J."/>
            <person name="Szarkandi J.G."/>
            <person name="Papp V."/>
            <person name="Albert L."/>
            <person name="Andreopoulos W."/>
            <person name="Angelini C."/>
            <person name="Antonin V."/>
            <person name="Barry K.W."/>
            <person name="Bougher N.L."/>
            <person name="Buchanan P."/>
            <person name="Buyck B."/>
            <person name="Bense V."/>
            <person name="Catcheside P."/>
            <person name="Chovatia M."/>
            <person name="Cooper J."/>
            <person name="Damon W."/>
            <person name="Desjardin D."/>
            <person name="Finy P."/>
            <person name="Geml J."/>
            <person name="Haridas S."/>
            <person name="Hughes K."/>
            <person name="Justo A."/>
            <person name="Karasinski D."/>
            <person name="Kautmanova I."/>
            <person name="Kiss B."/>
            <person name="Kocsube S."/>
            <person name="Kotiranta H."/>
            <person name="LaButti K.M."/>
            <person name="Lechner B.E."/>
            <person name="Liimatainen K."/>
            <person name="Lipzen A."/>
            <person name="Lukacs Z."/>
            <person name="Mihaltcheva S."/>
            <person name="Morgado L.N."/>
            <person name="Niskanen T."/>
            <person name="Noordeloos M.E."/>
            <person name="Ohm R.A."/>
            <person name="Ortiz-Santana B."/>
            <person name="Ovrebo C."/>
            <person name="Racz N."/>
            <person name="Riley R."/>
            <person name="Savchenko A."/>
            <person name="Shiryaev A."/>
            <person name="Soop K."/>
            <person name="Spirin V."/>
            <person name="Szebenyi C."/>
            <person name="Tomsovsky M."/>
            <person name="Tulloss R.E."/>
            <person name="Uehling J."/>
            <person name="Grigoriev I.V."/>
            <person name="Vagvolgyi C."/>
            <person name="Papp T."/>
            <person name="Martin F.M."/>
            <person name="Miettinen O."/>
            <person name="Hibbett D.S."/>
            <person name="Nagy L.G."/>
        </authorList>
    </citation>
    <scope>NUCLEOTIDE SEQUENCE [LARGE SCALE GENOMIC DNA]</scope>
    <source>
        <strain evidence="2 3">CBS 962.96</strain>
    </source>
</reference>
<dbReference type="AlphaFoldDB" id="A0A4V4HIP3"/>